<dbReference type="AlphaFoldDB" id="A0A511X4S9"/>
<dbReference type="RefSeq" id="WP_089803612.1">
    <property type="nucleotide sequence ID" value="NZ_BJYE01000050.1"/>
</dbReference>
<evidence type="ECO:0000256" key="3">
    <source>
        <dbReference type="PROSITE-ProRule" id="PRU00335"/>
    </source>
</evidence>
<dbReference type="Gene3D" id="1.10.357.10">
    <property type="entry name" value="Tetracycline Repressor, domain 2"/>
    <property type="match status" value="1"/>
</dbReference>
<evidence type="ECO:0000256" key="2">
    <source>
        <dbReference type="ARBA" id="ARBA00023125"/>
    </source>
</evidence>
<sequence>MEHNHLTTRQLKALETKEALYQAAIKLFTEKGYENVVVEEITTLANTAKGTFYNHFPSKKDVLYHTFQKFDDIYREAYEATQALPTFKDRLLTFIGFAYKKIDALGKKIPWALYHNSMLDSSPLILSNNRTLYQIIYQFVDEGIQAGELSSFYDTAYYVDLIKTQLVGIDYRWCVSSDIDHFSQFAVKNIACFLNGLMHT</sequence>
<dbReference type="PROSITE" id="PS50977">
    <property type="entry name" value="HTH_TETR_2"/>
    <property type="match status" value="1"/>
</dbReference>
<evidence type="ECO:0000256" key="1">
    <source>
        <dbReference type="ARBA" id="ARBA00022491"/>
    </source>
</evidence>
<gene>
    <name evidence="5" type="ORF">HAL01_24230</name>
</gene>
<keyword evidence="2 3" id="KW-0238">DNA-binding</keyword>
<name>A0A511X4S9_9BACI</name>
<evidence type="ECO:0000313" key="6">
    <source>
        <dbReference type="Proteomes" id="UP000321400"/>
    </source>
</evidence>
<dbReference type="InterPro" id="IPR050624">
    <property type="entry name" value="HTH-type_Tx_Regulator"/>
</dbReference>
<dbReference type="PRINTS" id="PR00455">
    <property type="entry name" value="HTHTETR"/>
</dbReference>
<feature type="DNA-binding region" description="H-T-H motif" evidence="3">
    <location>
        <begin position="37"/>
        <end position="56"/>
    </location>
</feature>
<keyword evidence="6" id="KW-1185">Reference proteome</keyword>
<evidence type="ECO:0000259" key="4">
    <source>
        <dbReference type="PROSITE" id="PS50977"/>
    </source>
</evidence>
<dbReference type="GO" id="GO:0003677">
    <property type="term" value="F:DNA binding"/>
    <property type="evidence" value="ECO:0007669"/>
    <property type="project" value="UniProtKB-UniRule"/>
</dbReference>
<protein>
    <submittedName>
        <fullName evidence="5">TetR family transcriptional regulator</fullName>
    </submittedName>
</protein>
<feature type="domain" description="HTH tetR-type" evidence="4">
    <location>
        <begin position="14"/>
        <end position="74"/>
    </location>
</feature>
<dbReference type="STRING" id="442899.SAMN05720591_14614"/>
<dbReference type="InterPro" id="IPR001647">
    <property type="entry name" value="HTH_TetR"/>
</dbReference>
<accession>A0A511X4S9</accession>
<dbReference type="Pfam" id="PF00440">
    <property type="entry name" value="TetR_N"/>
    <property type="match status" value="1"/>
</dbReference>
<organism evidence="5 6">
    <name type="scientific">Halolactibacillus alkaliphilus</name>
    <dbReference type="NCBI Taxonomy" id="442899"/>
    <lineage>
        <taxon>Bacteria</taxon>
        <taxon>Bacillati</taxon>
        <taxon>Bacillota</taxon>
        <taxon>Bacilli</taxon>
        <taxon>Bacillales</taxon>
        <taxon>Bacillaceae</taxon>
        <taxon>Halolactibacillus</taxon>
    </lineage>
</organism>
<dbReference type="OrthoDB" id="268339at2"/>
<dbReference type="InterPro" id="IPR036271">
    <property type="entry name" value="Tet_transcr_reg_TetR-rel_C_sf"/>
</dbReference>
<dbReference type="Proteomes" id="UP000321400">
    <property type="component" value="Unassembled WGS sequence"/>
</dbReference>
<dbReference type="EMBL" id="BJYE01000050">
    <property type="protein sequence ID" value="GEN57959.1"/>
    <property type="molecule type" value="Genomic_DNA"/>
</dbReference>
<reference evidence="5 6" key="1">
    <citation type="submission" date="2019-07" db="EMBL/GenBank/DDBJ databases">
        <title>Whole genome shotgun sequence of Halolactibacillus alkaliphilus NBRC 103919.</title>
        <authorList>
            <person name="Hosoyama A."/>
            <person name="Uohara A."/>
            <person name="Ohji S."/>
            <person name="Ichikawa N."/>
        </authorList>
    </citation>
    <scope>NUCLEOTIDE SEQUENCE [LARGE SCALE GENOMIC DNA]</scope>
    <source>
        <strain evidence="5 6">NBRC 103919</strain>
    </source>
</reference>
<keyword evidence="1" id="KW-0678">Repressor</keyword>
<comment type="caution">
    <text evidence="5">The sequence shown here is derived from an EMBL/GenBank/DDBJ whole genome shotgun (WGS) entry which is preliminary data.</text>
</comment>
<proteinExistence type="predicted"/>
<evidence type="ECO:0000313" key="5">
    <source>
        <dbReference type="EMBL" id="GEN57959.1"/>
    </source>
</evidence>
<dbReference type="SUPFAM" id="SSF46689">
    <property type="entry name" value="Homeodomain-like"/>
    <property type="match status" value="1"/>
</dbReference>
<dbReference type="PANTHER" id="PTHR43479">
    <property type="entry name" value="ACREF/ENVCD OPERON REPRESSOR-RELATED"/>
    <property type="match status" value="1"/>
</dbReference>
<dbReference type="PANTHER" id="PTHR43479:SF11">
    <property type="entry name" value="ACREF_ENVCD OPERON REPRESSOR-RELATED"/>
    <property type="match status" value="1"/>
</dbReference>
<dbReference type="SUPFAM" id="SSF48498">
    <property type="entry name" value="Tetracyclin repressor-like, C-terminal domain"/>
    <property type="match status" value="1"/>
</dbReference>
<dbReference type="InterPro" id="IPR009057">
    <property type="entry name" value="Homeodomain-like_sf"/>
</dbReference>